<organism evidence="1 2">
    <name type="scientific">Stylosanthes scabra</name>
    <dbReference type="NCBI Taxonomy" id="79078"/>
    <lineage>
        <taxon>Eukaryota</taxon>
        <taxon>Viridiplantae</taxon>
        <taxon>Streptophyta</taxon>
        <taxon>Embryophyta</taxon>
        <taxon>Tracheophyta</taxon>
        <taxon>Spermatophyta</taxon>
        <taxon>Magnoliopsida</taxon>
        <taxon>eudicotyledons</taxon>
        <taxon>Gunneridae</taxon>
        <taxon>Pentapetalae</taxon>
        <taxon>rosids</taxon>
        <taxon>fabids</taxon>
        <taxon>Fabales</taxon>
        <taxon>Fabaceae</taxon>
        <taxon>Papilionoideae</taxon>
        <taxon>50 kb inversion clade</taxon>
        <taxon>dalbergioids sensu lato</taxon>
        <taxon>Dalbergieae</taxon>
        <taxon>Pterocarpus clade</taxon>
        <taxon>Stylosanthes</taxon>
    </lineage>
</organism>
<evidence type="ECO:0000313" key="1">
    <source>
        <dbReference type="EMBL" id="MED6213368.1"/>
    </source>
</evidence>
<reference evidence="1 2" key="1">
    <citation type="journal article" date="2023" name="Plants (Basel)">
        <title>Bridging the Gap: Combining Genomics and Transcriptomics Approaches to Understand Stylosanthes scabra, an Orphan Legume from the Brazilian Caatinga.</title>
        <authorList>
            <person name="Ferreira-Neto J.R.C."/>
            <person name="da Silva M.D."/>
            <person name="Binneck E."/>
            <person name="de Melo N.F."/>
            <person name="da Silva R.H."/>
            <person name="de Melo A.L.T.M."/>
            <person name="Pandolfi V."/>
            <person name="Bustamante F.O."/>
            <person name="Brasileiro-Vidal A.C."/>
            <person name="Benko-Iseppon A.M."/>
        </authorList>
    </citation>
    <scope>NUCLEOTIDE SEQUENCE [LARGE SCALE GENOMIC DNA]</scope>
    <source>
        <tissue evidence="1">Leaves</tissue>
    </source>
</reference>
<dbReference type="Proteomes" id="UP001341840">
    <property type="component" value="Unassembled WGS sequence"/>
</dbReference>
<dbReference type="EMBL" id="JASCZI010243563">
    <property type="protein sequence ID" value="MED6213368.1"/>
    <property type="molecule type" value="Genomic_DNA"/>
</dbReference>
<protein>
    <submittedName>
        <fullName evidence="1">Uncharacterized protein</fullName>
    </submittedName>
</protein>
<sequence>MDDSQSPPRPLVKMRLTRERYPHPYKECFVPSPTDAGLTFHPPRGAQRPRWRTDPGSGSDIICNSPDFSLAKYCSLCGFHAQPHSFAVDKSRDDSQSPHVHLSKPVLLGRGSGSDTICNSPNLLLVRYCPLCGFHAPPNGFAFGKSRDDSQSPHAHLSKHVLLGT</sequence>
<accession>A0ABU6YXP2</accession>
<keyword evidence="2" id="KW-1185">Reference proteome</keyword>
<evidence type="ECO:0000313" key="2">
    <source>
        <dbReference type="Proteomes" id="UP001341840"/>
    </source>
</evidence>
<proteinExistence type="predicted"/>
<gene>
    <name evidence="1" type="ORF">PIB30_092463</name>
</gene>
<feature type="non-terminal residue" evidence="1">
    <location>
        <position position="165"/>
    </location>
</feature>
<name>A0ABU6YXP2_9FABA</name>
<comment type="caution">
    <text evidence="1">The sequence shown here is derived from an EMBL/GenBank/DDBJ whole genome shotgun (WGS) entry which is preliminary data.</text>
</comment>